<dbReference type="OrthoDB" id="7972392at2759"/>
<comment type="subcellular location">
    <subcellularLocation>
        <location evidence="1">Secreted</location>
    </subcellularLocation>
</comment>
<dbReference type="GO" id="GO:0005577">
    <property type="term" value="C:fibrinogen complex"/>
    <property type="evidence" value="ECO:0007669"/>
    <property type="project" value="TreeGrafter"/>
</dbReference>
<feature type="chain" id="PRO_5034717124" evidence="5">
    <location>
        <begin position="26"/>
        <end position="458"/>
    </location>
</feature>
<keyword evidence="2" id="KW-0964">Secreted</keyword>
<dbReference type="InterPro" id="IPR020837">
    <property type="entry name" value="Fibrinogen_CS"/>
</dbReference>
<dbReference type="InterPro" id="IPR014716">
    <property type="entry name" value="Fibrinogen_a/b/g_C_1"/>
</dbReference>
<dbReference type="GeneID" id="111102911"/>
<evidence type="ECO:0000313" key="8">
    <source>
        <dbReference type="RefSeq" id="XP_022291560.1"/>
    </source>
</evidence>
<dbReference type="GO" id="GO:0005201">
    <property type="term" value="F:extracellular matrix structural constituent"/>
    <property type="evidence" value="ECO:0007669"/>
    <property type="project" value="TreeGrafter"/>
</dbReference>
<evidence type="ECO:0000256" key="2">
    <source>
        <dbReference type="ARBA" id="ARBA00022525"/>
    </source>
</evidence>
<accession>A0A8B8AK54</accession>
<feature type="domain" description="Fibrinogen C-terminal" evidence="6">
    <location>
        <begin position="192"/>
        <end position="380"/>
    </location>
</feature>
<dbReference type="RefSeq" id="XP_022291560.1">
    <property type="nucleotide sequence ID" value="XM_022435852.1"/>
</dbReference>
<organism evidence="7 8">
    <name type="scientific">Crassostrea virginica</name>
    <name type="common">Eastern oyster</name>
    <dbReference type="NCBI Taxonomy" id="6565"/>
    <lineage>
        <taxon>Eukaryota</taxon>
        <taxon>Metazoa</taxon>
        <taxon>Spiralia</taxon>
        <taxon>Lophotrochozoa</taxon>
        <taxon>Mollusca</taxon>
        <taxon>Bivalvia</taxon>
        <taxon>Autobranchia</taxon>
        <taxon>Pteriomorphia</taxon>
        <taxon>Ostreida</taxon>
        <taxon>Ostreoidea</taxon>
        <taxon>Ostreidae</taxon>
        <taxon>Crassostrea</taxon>
    </lineage>
</organism>
<dbReference type="AlphaFoldDB" id="A0A8B8AK54"/>
<dbReference type="SUPFAM" id="SSF57535">
    <property type="entry name" value="Complement control module/SCR domain"/>
    <property type="match status" value="1"/>
</dbReference>
<dbReference type="PROSITE" id="PS00514">
    <property type="entry name" value="FIBRINOGEN_C_1"/>
    <property type="match status" value="1"/>
</dbReference>
<dbReference type="PANTHER" id="PTHR47221:SF7">
    <property type="entry name" value="FIBRINOGEN BETA CHAIN"/>
    <property type="match status" value="1"/>
</dbReference>
<keyword evidence="5" id="KW-0732">Signal</keyword>
<dbReference type="Gene3D" id="3.90.215.10">
    <property type="entry name" value="Gamma Fibrinogen, chain A, domain 1"/>
    <property type="match status" value="1"/>
</dbReference>
<dbReference type="InterPro" id="IPR035976">
    <property type="entry name" value="Sushi/SCR/CCP_sf"/>
</dbReference>
<dbReference type="PROSITE" id="PS51406">
    <property type="entry name" value="FIBRINOGEN_C_2"/>
    <property type="match status" value="1"/>
</dbReference>
<feature type="signal peptide" evidence="5">
    <location>
        <begin position="1"/>
        <end position="25"/>
    </location>
</feature>
<dbReference type="NCBIfam" id="NF040941">
    <property type="entry name" value="GGGWT_bact"/>
    <property type="match status" value="1"/>
</dbReference>
<dbReference type="GO" id="GO:0034116">
    <property type="term" value="P:positive regulation of heterotypic cell-cell adhesion"/>
    <property type="evidence" value="ECO:0007669"/>
    <property type="project" value="TreeGrafter"/>
</dbReference>
<sequence length="458" mass="51987">MQPFAKVLFSMLVLFIVYFGRHIAAKYTAESSLGPCFQNITGGYVLFFERSFVDCVRECKRRPRCQTIRYDRPILICMLYSTNIIQASPSGCFQASREEYINRFALEGKCEQHHTRCNLNETCSLNATTLQPFCEILDCGEKPLPRHAEVIYYVDSKNGSQVQFQCKNYTTTPNRTGVVECSSSGEWTWTQSIQCTVPQDCLELYEKYNISVSGPYYISPDNKTIARAFCDMKTSGGGWTVIQRRNSSNVNFTRNWANYTNGFGEVTGNYWIGNRILHALTSSNNIIMFRLRHSNGSTYNASYSNFRVLDEANKFEMTYDHYINGTAGDALGNANQHSAKNMSFSTIDRDNDKCDKSCAAQMKGGWWYNNCSTSNLNGVYCLDVTNDTHCMKWYTSHSSSQYESYHLRTRYNETVISIRRTPNQQTTTTSQQGATHTPSLTTTSGLHTTTKTTTTTPP</sequence>
<dbReference type="InterPro" id="IPR000436">
    <property type="entry name" value="Sushi_SCR_CCP_dom"/>
</dbReference>
<dbReference type="CDD" id="cd00033">
    <property type="entry name" value="CCP"/>
    <property type="match status" value="1"/>
</dbReference>
<evidence type="ECO:0000256" key="4">
    <source>
        <dbReference type="SAM" id="MobiDB-lite"/>
    </source>
</evidence>
<keyword evidence="3" id="KW-1015">Disulfide bond</keyword>
<feature type="region of interest" description="Disordered" evidence="4">
    <location>
        <begin position="421"/>
        <end position="458"/>
    </location>
</feature>
<dbReference type="CDD" id="cd00087">
    <property type="entry name" value="FReD"/>
    <property type="match status" value="1"/>
</dbReference>
<dbReference type="SMART" id="SM00186">
    <property type="entry name" value="FBG"/>
    <property type="match status" value="1"/>
</dbReference>
<evidence type="ECO:0000256" key="5">
    <source>
        <dbReference type="SAM" id="SignalP"/>
    </source>
</evidence>
<dbReference type="GO" id="GO:0030674">
    <property type="term" value="F:protein-macromolecule adaptor activity"/>
    <property type="evidence" value="ECO:0007669"/>
    <property type="project" value="TreeGrafter"/>
</dbReference>
<evidence type="ECO:0000256" key="3">
    <source>
        <dbReference type="ARBA" id="ARBA00023157"/>
    </source>
</evidence>
<proteinExistence type="predicted"/>
<evidence type="ECO:0000259" key="6">
    <source>
        <dbReference type="PROSITE" id="PS51406"/>
    </source>
</evidence>
<evidence type="ECO:0000256" key="1">
    <source>
        <dbReference type="ARBA" id="ARBA00004613"/>
    </source>
</evidence>
<gene>
    <name evidence="8" type="primary">LOC111102911</name>
</gene>
<dbReference type="InterPro" id="IPR036056">
    <property type="entry name" value="Fibrinogen-like_C"/>
</dbReference>
<reference evidence="8" key="1">
    <citation type="submission" date="2025-08" db="UniProtKB">
        <authorList>
            <consortium name="RefSeq"/>
        </authorList>
    </citation>
    <scope>IDENTIFICATION</scope>
    <source>
        <tissue evidence="8">Whole sample</tissue>
    </source>
</reference>
<dbReference type="Pfam" id="PF00147">
    <property type="entry name" value="Fibrinogen_C"/>
    <property type="match status" value="1"/>
</dbReference>
<dbReference type="PANTHER" id="PTHR47221">
    <property type="entry name" value="FIBRINOGEN ALPHA CHAIN"/>
    <property type="match status" value="1"/>
</dbReference>
<dbReference type="InterPro" id="IPR037579">
    <property type="entry name" value="FIB_ANG-like"/>
</dbReference>
<dbReference type="InterPro" id="IPR002181">
    <property type="entry name" value="Fibrinogen_a/b/g_C_dom"/>
</dbReference>
<protein>
    <submittedName>
        <fullName evidence="8">Protein scabrous-like isoform X2</fullName>
    </submittedName>
</protein>
<evidence type="ECO:0000313" key="7">
    <source>
        <dbReference type="Proteomes" id="UP000694844"/>
    </source>
</evidence>
<name>A0A8B8AK54_CRAVI</name>
<keyword evidence="7" id="KW-1185">Reference proteome</keyword>
<dbReference type="Proteomes" id="UP000694844">
    <property type="component" value="Chromosome 7"/>
</dbReference>
<dbReference type="SUPFAM" id="SSF56496">
    <property type="entry name" value="Fibrinogen C-terminal domain-like"/>
    <property type="match status" value="1"/>
</dbReference>